<dbReference type="AlphaFoldDB" id="A0A6M0CIA4"/>
<reference evidence="4 5" key="1">
    <citation type="submission" date="2020-01" db="EMBL/GenBank/DDBJ databases">
        <title>Spongiivirga citrea KCTC 32990T.</title>
        <authorList>
            <person name="Wang G."/>
        </authorList>
    </citation>
    <scope>NUCLEOTIDE SEQUENCE [LARGE SCALE GENOMIC DNA]</scope>
    <source>
        <strain evidence="4 5">KCTC 32990</strain>
    </source>
</reference>
<comment type="catalytic activity">
    <reaction evidence="1">
        <text>AMP + H2O = D-ribose 5-phosphate + adenine</text>
        <dbReference type="Rhea" id="RHEA:20129"/>
        <dbReference type="ChEBI" id="CHEBI:15377"/>
        <dbReference type="ChEBI" id="CHEBI:16708"/>
        <dbReference type="ChEBI" id="CHEBI:78346"/>
        <dbReference type="ChEBI" id="CHEBI:456215"/>
        <dbReference type="EC" id="3.2.2.4"/>
    </reaction>
</comment>
<evidence type="ECO:0000256" key="2">
    <source>
        <dbReference type="ARBA" id="ARBA00006763"/>
    </source>
</evidence>
<dbReference type="PANTHER" id="PTHR31223">
    <property type="entry name" value="LOG FAMILY PROTEIN YJL055W"/>
    <property type="match status" value="1"/>
</dbReference>
<proteinExistence type="inferred from homology"/>
<dbReference type="GO" id="GO:0009691">
    <property type="term" value="P:cytokinin biosynthetic process"/>
    <property type="evidence" value="ECO:0007669"/>
    <property type="project" value="UniProtKB-UniRule"/>
</dbReference>
<evidence type="ECO:0000313" key="5">
    <source>
        <dbReference type="Proteomes" id="UP000474296"/>
    </source>
</evidence>
<keyword evidence="5" id="KW-1185">Reference proteome</keyword>
<keyword evidence="3" id="KW-0378">Hydrolase</keyword>
<dbReference type="Pfam" id="PF03641">
    <property type="entry name" value="Lysine_decarbox"/>
    <property type="match status" value="1"/>
</dbReference>
<dbReference type="GO" id="GO:0005829">
    <property type="term" value="C:cytosol"/>
    <property type="evidence" value="ECO:0007669"/>
    <property type="project" value="TreeGrafter"/>
</dbReference>
<dbReference type="RefSeq" id="WP_164032302.1">
    <property type="nucleotide sequence ID" value="NZ_JAABOQ010000004.1"/>
</dbReference>
<name>A0A6M0CIA4_9FLAO</name>
<comment type="caution">
    <text evidence="4">The sequence shown here is derived from an EMBL/GenBank/DDBJ whole genome shotgun (WGS) entry which is preliminary data.</text>
</comment>
<dbReference type="EC" id="3.2.2.n1" evidence="3"/>
<evidence type="ECO:0000256" key="1">
    <source>
        <dbReference type="ARBA" id="ARBA00000274"/>
    </source>
</evidence>
<dbReference type="GO" id="GO:0008714">
    <property type="term" value="F:AMP nucleosidase activity"/>
    <property type="evidence" value="ECO:0007669"/>
    <property type="project" value="UniProtKB-EC"/>
</dbReference>
<gene>
    <name evidence="4" type="ORF">GWK10_10410</name>
</gene>
<dbReference type="PANTHER" id="PTHR31223:SF70">
    <property type="entry name" value="LOG FAMILY PROTEIN YJL055W"/>
    <property type="match status" value="1"/>
</dbReference>
<evidence type="ECO:0000256" key="3">
    <source>
        <dbReference type="RuleBase" id="RU363015"/>
    </source>
</evidence>
<evidence type="ECO:0000313" key="4">
    <source>
        <dbReference type="EMBL" id="NER17625.1"/>
    </source>
</evidence>
<protein>
    <recommendedName>
        <fullName evidence="3">Cytokinin riboside 5'-monophosphate phosphoribohydrolase</fullName>
        <ecNumber evidence="3">3.2.2.n1</ecNumber>
    </recommendedName>
</protein>
<comment type="similarity">
    <text evidence="2 3">Belongs to the LOG family.</text>
</comment>
<sequence length="193" mass="21606">MKSCVVFCGSSEGNDTEIIDQGYQLGAYLANNDIDLVYGAGKIGIMGKVAQGALENKGRVIGVIPEFLKLKEVVHLGLTELHVTNNMHERKLLMHDLSDSVITLPGGYGTLEELFEMVTWGQLGLHQKPMGILNTSGFYDDMLGLLENMVRKGFLKMSNFEMLIVDDNIERLIEKMNNYQPVEVPKWIKKELT</sequence>
<dbReference type="InterPro" id="IPR005269">
    <property type="entry name" value="LOG"/>
</dbReference>
<dbReference type="EMBL" id="JAABOQ010000004">
    <property type="protein sequence ID" value="NER17625.1"/>
    <property type="molecule type" value="Genomic_DNA"/>
</dbReference>
<dbReference type="Gene3D" id="3.40.50.450">
    <property type="match status" value="1"/>
</dbReference>
<keyword evidence="3" id="KW-0203">Cytokinin biosynthesis</keyword>
<dbReference type="InterPro" id="IPR031100">
    <property type="entry name" value="LOG_fam"/>
</dbReference>
<accession>A0A6M0CIA4</accession>
<dbReference type="Proteomes" id="UP000474296">
    <property type="component" value="Unassembled WGS sequence"/>
</dbReference>
<organism evidence="4 5">
    <name type="scientific">Spongiivirga citrea</name>
    <dbReference type="NCBI Taxonomy" id="1481457"/>
    <lineage>
        <taxon>Bacteria</taxon>
        <taxon>Pseudomonadati</taxon>
        <taxon>Bacteroidota</taxon>
        <taxon>Flavobacteriia</taxon>
        <taxon>Flavobacteriales</taxon>
        <taxon>Flavobacteriaceae</taxon>
        <taxon>Spongiivirga</taxon>
    </lineage>
</organism>
<dbReference type="SUPFAM" id="SSF102405">
    <property type="entry name" value="MCP/YpsA-like"/>
    <property type="match status" value="1"/>
</dbReference>
<dbReference type="NCBIfam" id="TIGR00730">
    <property type="entry name" value="Rossman fold protein, TIGR00730 family"/>
    <property type="match status" value="1"/>
</dbReference>